<feature type="transmembrane region" description="Helical" evidence="7">
    <location>
        <begin position="196"/>
        <end position="218"/>
    </location>
</feature>
<comment type="similarity">
    <text evidence="7">Belongs to the binding-protein-dependent transport system permease family.</text>
</comment>
<keyword evidence="6 7" id="KW-0472">Membrane</keyword>
<feature type="transmembrane region" description="Helical" evidence="7">
    <location>
        <begin position="66"/>
        <end position="90"/>
    </location>
</feature>
<feature type="domain" description="ABC transmembrane type-1" evidence="8">
    <location>
        <begin position="341"/>
        <end position="547"/>
    </location>
</feature>
<dbReference type="PANTHER" id="PTHR30183:SF2">
    <property type="entry name" value="IRON UTILIZATION PROTEIN"/>
    <property type="match status" value="1"/>
</dbReference>
<accession>A0ABD4T0E0</accession>
<feature type="transmembrane region" description="Helical" evidence="7">
    <location>
        <begin position="297"/>
        <end position="324"/>
    </location>
</feature>
<feature type="transmembrane region" description="Helical" evidence="7">
    <location>
        <begin position="479"/>
        <end position="496"/>
    </location>
</feature>
<proteinExistence type="inferred from homology"/>
<dbReference type="RefSeq" id="WP_166279742.1">
    <property type="nucleotide sequence ID" value="NZ_JTHE03000019.1"/>
</dbReference>
<dbReference type="InterPro" id="IPR000515">
    <property type="entry name" value="MetI-like"/>
</dbReference>
<keyword evidence="5 7" id="KW-1133">Transmembrane helix</keyword>
<feature type="transmembrane region" description="Helical" evidence="7">
    <location>
        <begin position="102"/>
        <end position="120"/>
    </location>
</feature>
<sequence>MTKSASPWFGSWGRWLWAQPGWTLFVLFTASLVALPILTVLSHIFADSSETWAHLAATVLPSYLINSLWLSLGVSLGVLGVGVSTAWFVAMCRFPGRAIVEWALLLPLSTPAYVLAYTYTDFLDVAGPVQQWLRSTGQWQVGDYWFPEIRSLGGAIAMLVLVLYPYVYMLARVAFLEQSNRLLEASQMMGCNSWRSFWLVAFPLARPSIVVGVALVLMETLNDFGTVQYFGVDTFTTGIYRVWTGFGDRQAATQLAAVLLLLIFGLVLIERWSRGRAQYYQSHGLRERPYQYSLSRLATAGVLALCWLPITLGFLLPTVLLGIMTYQNLTESVTLEFTGYAGNSFFLAGVAAIISAAIATALAYGQRLNHAPWLRTATRFSAMGYAIPGSVIAVGIAMPFGWLDQGLNLIAQIWTGSRVGLVFSGTALALIFAYLVRFLAVSFGTVEAGLSKIKPSLDEAARSLGRTPTQTLWQIHRPLMWSSILTAVMLVFVDVMKELPATLMINPTHFETLAVRVYRLASDERLAAASAPALAIVAVGLLPVIVLSWQIVRSQEDESSEGIG</sequence>
<feature type="domain" description="ABC transmembrane type-1" evidence="8">
    <location>
        <begin position="64"/>
        <end position="270"/>
    </location>
</feature>
<dbReference type="PROSITE" id="PS50928">
    <property type="entry name" value="ABC_TM1"/>
    <property type="match status" value="2"/>
</dbReference>
<feature type="transmembrane region" description="Helical" evidence="7">
    <location>
        <begin position="21"/>
        <end position="46"/>
    </location>
</feature>
<dbReference type="PANTHER" id="PTHR30183">
    <property type="entry name" value="MOLYBDENUM TRANSPORT SYSTEM PERMEASE PROTEIN MODB"/>
    <property type="match status" value="1"/>
</dbReference>
<keyword evidence="3" id="KW-1003">Cell membrane</keyword>
<evidence type="ECO:0000256" key="6">
    <source>
        <dbReference type="ARBA" id="ARBA00023136"/>
    </source>
</evidence>
<dbReference type="InterPro" id="IPR035906">
    <property type="entry name" value="MetI-like_sf"/>
</dbReference>
<comment type="caution">
    <text evidence="9">The sequence shown here is derived from an EMBL/GenBank/DDBJ whole genome shotgun (WGS) entry which is preliminary data.</text>
</comment>
<feature type="transmembrane region" description="Helical" evidence="7">
    <location>
        <begin position="423"/>
        <end position="446"/>
    </location>
</feature>
<comment type="subcellular location">
    <subcellularLocation>
        <location evidence="1 7">Cell membrane</location>
        <topology evidence="1 7">Multi-pass membrane protein</topology>
    </subcellularLocation>
</comment>
<dbReference type="SUPFAM" id="SSF161098">
    <property type="entry name" value="MetI-like"/>
    <property type="match status" value="2"/>
</dbReference>
<dbReference type="CDD" id="cd06261">
    <property type="entry name" value="TM_PBP2"/>
    <property type="match status" value="2"/>
</dbReference>
<evidence type="ECO:0000313" key="9">
    <source>
        <dbReference type="EMBL" id="MCM1981762.1"/>
    </source>
</evidence>
<name>A0ABD4T0E0_9CYAN</name>
<dbReference type="Pfam" id="PF00528">
    <property type="entry name" value="BPD_transp_1"/>
    <property type="match status" value="2"/>
</dbReference>
<evidence type="ECO:0000259" key="8">
    <source>
        <dbReference type="PROSITE" id="PS50928"/>
    </source>
</evidence>
<evidence type="ECO:0000256" key="4">
    <source>
        <dbReference type="ARBA" id="ARBA00022692"/>
    </source>
</evidence>
<keyword evidence="2 7" id="KW-0813">Transport</keyword>
<reference evidence="9 10" key="1">
    <citation type="journal article" date="2015" name="Genome Announc.">
        <title>Draft Genome Sequence of Filamentous Marine Cyanobacterium Lyngbya confervoides Strain BDU141951.</title>
        <authorList>
            <person name="Chandrababunaidu M.M."/>
            <person name="Sen D."/>
            <person name="Tripathy S."/>
        </authorList>
    </citation>
    <scope>NUCLEOTIDE SEQUENCE [LARGE SCALE GENOMIC DNA]</scope>
    <source>
        <strain evidence="9 10">BDU141951</strain>
    </source>
</reference>
<keyword evidence="10" id="KW-1185">Reference proteome</keyword>
<dbReference type="AlphaFoldDB" id="A0ABD4T0E0"/>
<evidence type="ECO:0000256" key="7">
    <source>
        <dbReference type="RuleBase" id="RU363032"/>
    </source>
</evidence>
<keyword evidence="4 7" id="KW-0812">Transmembrane</keyword>
<organism evidence="9 10">
    <name type="scientific">Lyngbya confervoides BDU141951</name>
    <dbReference type="NCBI Taxonomy" id="1574623"/>
    <lineage>
        <taxon>Bacteria</taxon>
        <taxon>Bacillati</taxon>
        <taxon>Cyanobacteriota</taxon>
        <taxon>Cyanophyceae</taxon>
        <taxon>Oscillatoriophycideae</taxon>
        <taxon>Oscillatoriales</taxon>
        <taxon>Microcoleaceae</taxon>
        <taxon>Lyngbya</taxon>
    </lineage>
</organism>
<dbReference type="Gene3D" id="1.10.3720.10">
    <property type="entry name" value="MetI-like"/>
    <property type="match status" value="2"/>
</dbReference>
<dbReference type="GO" id="GO:0005886">
    <property type="term" value="C:plasma membrane"/>
    <property type="evidence" value="ECO:0007669"/>
    <property type="project" value="UniProtKB-SubCell"/>
</dbReference>
<dbReference type="EMBL" id="JTHE03000019">
    <property type="protein sequence ID" value="MCM1981762.1"/>
    <property type="molecule type" value="Genomic_DNA"/>
</dbReference>
<feature type="transmembrane region" description="Helical" evidence="7">
    <location>
        <begin position="526"/>
        <end position="549"/>
    </location>
</feature>
<feature type="transmembrane region" description="Helical" evidence="7">
    <location>
        <begin position="344"/>
        <end position="364"/>
    </location>
</feature>
<feature type="transmembrane region" description="Helical" evidence="7">
    <location>
        <begin position="385"/>
        <end position="403"/>
    </location>
</feature>
<protein>
    <submittedName>
        <fullName evidence="9">Iron ABC transporter permease</fullName>
    </submittedName>
</protein>
<evidence type="ECO:0000313" key="10">
    <source>
        <dbReference type="Proteomes" id="UP000031561"/>
    </source>
</evidence>
<feature type="transmembrane region" description="Helical" evidence="7">
    <location>
        <begin position="251"/>
        <end position="269"/>
    </location>
</feature>
<dbReference type="Proteomes" id="UP000031561">
    <property type="component" value="Unassembled WGS sequence"/>
</dbReference>
<gene>
    <name evidence="9" type="ORF">QQ91_0002800</name>
</gene>
<evidence type="ECO:0000256" key="3">
    <source>
        <dbReference type="ARBA" id="ARBA00022475"/>
    </source>
</evidence>
<dbReference type="FunFam" id="1.10.3720.10:FF:000088">
    <property type="entry name" value="Iron(III) ABC transporter, permease protein"/>
    <property type="match status" value="1"/>
</dbReference>
<evidence type="ECO:0000256" key="1">
    <source>
        <dbReference type="ARBA" id="ARBA00004651"/>
    </source>
</evidence>
<evidence type="ECO:0000256" key="5">
    <source>
        <dbReference type="ARBA" id="ARBA00022989"/>
    </source>
</evidence>
<feature type="transmembrane region" description="Helical" evidence="7">
    <location>
        <begin position="152"/>
        <end position="175"/>
    </location>
</feature>
<evidence type="ECO:0000256" key="2">
    <source>
        <dbReference type="ARBA" id="ARBA00022448"/>
    </source>
</evidence>